<dbReference type="FunFam" id="3.50.50.60:FF:000378">
    <property type="entry name" value="Phytoene desaturase"/>
    <property type="match status" value="1"/>
</dbReference>
<accession>A0AA42WZP7</accession>
<name>A0AA42WZP7_SPHYA</name>
<evidence type="ECO:0000256" key="4">
    <source>
        <dbReference type="ARBA" id="ARBA00022630"/>
    </source>
</evidence>
<dbReference type="PROSITE" id="PS00982">
    <property type="entry name" value="PHYTOENE_DH"/>
    <property type="match status" value="1"/>
</dbReference>
<feature type="domain" description="Amine oxidase" evidence="10">
    <location>
        <begin position="15"/>
        <end position="488"/>
    </location>
</feature>
<evidence type="ECO:0000259" key="10">
    <source>
        <dbReference type="Pfam" id="PF01593"/>
    </source>
</evidence>
<dbReference type="SUPFAM" id="SSF51905">
    <property type="entry name" value="FAD/NAD(P)-binding domain"/>
    <property type="match status" value="1"/>
</dbReference>
<sequence>MSSKPSAIVIGSGFGGLALAIRLQSAGIGTTLIEARDRPGGRAYRWEREGYIFDAGPTVITDPACLEELWMLSGNRMDEDVTLKPVSPFYRLVWNDGTQFDYSNDDALLEKEIAKLDAKDIEGYHRFLDYARSVYQEGYVKLGAVPFLDFKSMLKAAPALARHKAWRSVYAILSSFVGNEKLRQALSFHTLLVGGNPMSTSGIYALIHHLEREGGIWWTTGGTNALVDGMVALFERLGGTLMLNEPVREILHEGRRVTGVVTQAGRRIHADQIASNADVVSTYKMIVGSSHALRKRHSLEAKRFSPSLFVLHMGIKGNFPKIAHHSILFSDRYGPLLDDIYKGGRLPKDPSIYLHNPGASDASVAPAGKSVLYALAPVPHLGAAAVNWAEEGDRYRQIIIGRIRDLLIPDIEDRIEICFHYTPEDFQRDLDAHLGSAFSLEPVLTQSAWFRAHNRDDRFENLFLVGAGTHPGAGIPGVVGSAKATAGLMMQTGRPVSVRARGVIS</sequence>
<evidence type="ECO:0000256" key="9">
    <source>
        <dbReference type="RuleBase" id="RU362075"/>
    </source>
</evidence>
<dbReference type="GO" id="GO:0016117">
    <property type="term" value="P:carotenoid biosynthetic process"/>
    <property type="evidence" value="ECO:0007669"/>
    <property type="project" value="UniProtKB-KW"/>
</dbReference>
<comment type="cofactor">
    <cofactor evidence="1">
        <name>FAD</name>
        <dbReference type="ChEBI" id="CHEBI:57692"/>
    </cofactor>
</comment>
<dbReference type="Gene3D" id="3.50.50.60">
    <property type="entry name" value="FAD/NAD(P)-binding domain"/>
    <property type="match status" value="3"/>
</dbReference>
<comment type="caution">
    <text evidence="11">The sequence shown here is derived from an EMBL/GenBank/DDBJ whole genome shotgun (WGS) entry which is preliminary data.</text>
</comment>
<comment type="pathway">
    <text evidence="2 9">Carotenoid biosynthesis.</text>
</comment>
<gene>
    <name evidence="11" type="ORF">N5J77_16780</name>
</gene>
<protein>
    <recommendedName>
        <fullName evidence="8">Phytoene dehydrogenase</fullName>
    </recommendedName>
</protein>
<keyword evidence="5 9" id="KW-0125">Carotenoid biosynthesis</keyword>
<proteinExistence type="inferred from homology"/>
<evidence type="ECO:0000256" key="6">
    <source>
        <dbReference type="ARBA" id="ARBA00022827"/>
    </source>
</evidence>
<keyword evidence="6" id="KW-0274">FAD</keyword>
<dbReference type="PANTHER" id="PTHR43734">
    <property type="entry name" value="PHYTOENE DESATURASE"/>
    <property type="match status" value="1"/>
</dbReference>
<dbReference type="PANTHER" id="PTHR43734:SF3">
    <property type="entry name" value="B-CAROTENE KETOLASE"/>
    <property type="match status" value="1"/>
</dbReference>
<evidence type="ECO:0000256" key="3">
    <source>
        <dbReference type="ARBA" id="ARBA00006046"/>
    </source>
</evidence>
<dbReference type="RefSeq" id="WP_279776248.1">
    <property type="nucleotide sequence ID" value="NZ_JAOCKX010000024.1"/>
</dbReference>
<keyword evidence="4" id="KW-0285">Flavoprotein</keyword>
<dbReference type="InterPro" id="IPR036188">
    <property type="entry name" value="FAD/NAD-bd_sf"/>
</dbReference>
<feature type="non-terminal residue" evidence="11">
    <location>
        <position position="505"/>
    </location>
</feature>
<evidence type="ECO:0000256" key="1">
    <source>
        <dbReference type="ARBA" id="ARBA00001974"/>
    </source>
</evidence>
<evidence type="ECO:0000256" key="2">
    <source>
        <dbReference type="ARBA" id="ARBA00004829"/>
    </source>
</evidence>
<organism evidence="11 12">
    <name type="scientific">Sphingobium yanoikuyae</name>
    <name type="common">Sphingomonas yanoikuyae</name>
    <dbReference type="NCBI Taxonomy" id="13690"/>
    <lineage>
        <taxon>Bacteria</taxon>
        <taxon>Pseudomonadati</taxon>
        <taxon>Pseudomonadota</taxon>
        <taxon>Alphaproteobacteria</taxon>
        <taxon>Sphingomonadales</taxon>
        <taxon>Sphingomonadaceae</taxon>
        <taxon>Sphingobium</taxon>
    </lineage>
</organism>
<dbReference type="EMBL" id="JAOCKX010000024">
    <property type="protein sequence ID" value="MDH2132784.1"/>
    <property type="molecule type" value="Genomic_DNA"/>
</dbReference>
<keyword evidence="7 9" id="KW-0560">Oxidoreductase</keyword>
<evidence type="ECO:0000256" key="5">
    <source>
        <dbReference type="ARBA" id="ARBA00022746"/>
    </source>
</evidence>
<dbReference type="InterPro" id="IPR002937">
    <property type="entry name" value="Amino_oxidase"/>
</dbReference>
<evidence type="ECO:0000313" key="11">
    <source>
        <dbReference type="EMBL" id="MDH2132784.1"/>
    </source>
</evidence>
<evidence type="ECO:0000256" key="8">
    <source>
        <dbReference type="ARBA" id="ARBA00031986"/>
    </source>
</evidence>
<dbReference type="NCBIfam" id="TIGR02734">
    <property type="entry name" value="crtI_fam"/>
    <property type="match status" value="1"/>
</dbReference>
<dbReference type="AlphaFoldDB" id="A0AA42WZP7"/>
<dbReference type="Pfam" id="PF01593">
    <property type="entry name" value="Amino_oxidase"/>
    <property type="match status" value="1"/>
</dbReference>
<dbReference type="InterPro" id="IPR014105">
    <property type="entry name" value="Carotenoid/retinoid_OxRdtase"/>
</dbReference>
<dbReference type="InterPro" id="IPR008150">
    <property type="entry name" value="Phytoene_DH_bac_CS"/>
</dbReference>
<evidence type="ECO:0000256" key="7">
    <source>
        <dbReference type="ARBA" id="ARBA00023002"/>
    </source>
</evidence>
<comment type="similarity">
    <text evidence="3 9">Belongs to the carotenoid/retinoid oxidoreductase family.</text>
</comment>
<evidence type="ECO:0000313" key="12">
    <source>
        <dbReference type="Proteomes" id="UP001162318"/>
    </source>
</evidence>
<dbReference type="Proteomes" id="UP001162318">
    <property type="component" value="Unassembled WGS sequence"/>
</dbReference>
<dbReference type="GO" id="GO:0016627">
    <property type="term" value="F:oxidoreductase activity, acting on the CH-CH group of donors"/>
    <property type="evidence" value="ECO:0007669"/>
    <property type="project" value="UniProtKB-ARBA"/>
</dbReference>
<reference evidence="11" key="1">
    <citation type="submission" date="2022-09" db="EMBL/GenBank/DDBJ databases">
        <title>Intensive care unit water sources are persistently colonized with multi-drug resistant bacteria and are the site of extensive horizontal gene transfer of antibiotic resistance genes.</title>
        <authorList>
            <person name="Diorio-Toth L."/>
        </authorList>
    </citation>
    <scope>NUCLEOTIDE SEQUENCE</scope>
    <source>
        <strain evidence="11">GD03659</strain>
    </source>
</reference>